<keyword evidence="6 9" id="KW-1133">Transmembrane helix</keyword>
<comment type="subcellular location">
    <subcellularLocation>
        <location evidence="1">Cell inner membrane</location>
        <topology evidence="1">Multi-pass membrane protein</topology>
    </subcellularLocation>
</comment>
<feature type="transmembrane region" description="Helical" evidence="9">
    <location>
        <begin position="66"/>
        <end position="85"/>
    </location>
</feature>
<keyword evidence="3" id="KW-1003">Cell membrane</keyword>
<evidence type="ECO:0000256" key="5">
    <source>
        <dbReference type="ARBA" id="ARBA00022692"/>
    </source>
</evidence>
<evidence type="ECO:0000256" key="7">
    <source>
        <dbReference type="ARBA" id="ARBA00023136"/>
    </source>
</evidence>
<dbReference type="PANTHER" id="PTHR30574:SF1">
    <property type="entry name" value="SULPHUR TRANSPORT DOMAIN-CONTAINING PROTEIN"/>
    <property type="match status" value="1"/>
</dbReference>
<dbReference type="AlphaFoldDB" id="A0A2T0WLI1"/>
<accession>A0A2T0WLI1</accession>
<keyword evidence="5 9" id="KW-0812">Transmembrane</keyword>
<dbReference type="GO" id="GO:0005886">
    <property type="term" value="C:plasma membrane"/>
    <property type="evidence" value="ECO:0007669"/>
    <property type="project" value="UniProtKB-SubCell"/>
</dbReference>
<gene>
    <name evidence="10" type="ORF">CLW00_106189</name>
</gene>
<keyword evidence="2" id="KW-0813">Transport</keyword>
<evidence type="ECO:0000256" key="1">
    <source>
        <dbReference type="ARBA" id="ARBA00004429"/>
    </source>
</evidence>
<dbReference type="RefSeq" id="WP_106133850.1">
    <property type="nucleotide sequence ID" value="NZ_PVTR01000006.1"/>
</dbReference>
<evidence type="ECO:0000256" key="6">
    <source>
        <dbReference type="ARBA" id="ARBA00022989"/>
    </source>
</evidence>
<name>A0A2T0WLI1_9BACT</name>
<sequence>MEQFIEWITQPWPWWVAGPLIGLTVPILLIIGNKSFGISSSLRHVCAMCAPANIPFFTYNWRKEMWNMMFVFGVLIGGFIAATFISNPETIVVAESTQRDLAALGITDYSRLLPVEIFNWDNLFTLKGLIFFVFGGFMVGFGTRYAGGCTSGHAIMGISSLQWPSVVATIFFMLGGFITTHFLLGPLMALAGF</sequence>
<dbReference type="EMBL" id="PVTR01000006">
    <property type="protein sequence ID" value="PRY87563.1"/>
    <property type="molecule type" value="Genomic_DNA"/>
</dbReference>
<evidence type="ECO:0000256" key="8">
    <source>
        <dbReference type="ARBA" id="ARBA00035655"/>
    </source>
</evidence>
<proteinExistence type="inferred from homology"/>
<evidence type="ECO:0008006" key="12">
    <source>
        <dbReference type="Google" id="ProtNLM"/>
    </source>
</evidence>
<evidence type="ECO:0000256" key="4">
    <source>
        <dbReference type="ARBA" id="ARBA00022519"/>
    </source>
</evidence>
<comment type="similarity">
    <text evidence="8">Belongs to the TsuA/YedE (TC 9.B.102) family.</text>
</comment>
<dbReference type="Pfam" id="PF04143">
    <property type="entry name" value="Sulf_transp"/>
    <property type="match status" value="2"/>
</dbReference>
<keyword evidence="11" id="KW-1185">Reference proteome</keyword>
<evidence type="ECO:0000313" key="11">
    <source>
        <dbReference type="Proteomes" id="UP000238157"/>
    </source>
</evidence>
<feature type="transmembrane region" description="Helical" evidence="9">
    <location>
        <begin position="123"/>
        <end position="142"/>
    </location>
</feature>
<dbReference type="InterPro" id="IPR007272">
    <property type="entry name" value="Sulf_transp_TsuA/YedE"/>
</dbReference>
<evidence type="ECO:0000313" key="10">
    <source>
        <dbReference type="EMBL" id="PRY87563.1"/>
    </source>
</evidence>
<evidence type="ECO:0000256" key="9">
    <source>
        <dbReference type="SAM" id="Phobius"/>
    </source>
</evidence>
<evidence type="ECO:0000256" key="2">
    <source>
        <dbReference type="ARBA" id="ARBA00022448"/>
    </source>
</evidence>
<comment type="caution">
    <text evidence="10">The sequence shown here is derived from an EMBL/GenBank/DDBJ whole genome shotgun (WGS) entry which is preliminary data.</text>
</comment>
<keyword evidence="4" id="KW-0997">Cell inner membrane</keyword>
<dbReference type="OrthoDB" id="9814020at2"/>
<reference evidence="10 11" key="1">
    <citation type="submission" date="2018-03" db="EMBL/GenBank/DDBJ databases">
        <title>Genomic Encyclopedia of Archaeal and Bacterial Type Strains, Phase II (KMG-II): from individual species to whole genera.</title>
        <authorList>
            <person name="Goeker M."/>
        </authorList>
    </citation>
    <scope>NUCLEOTIDE SEQUENCE [LARGE SCALE GENOMIC DNA]</scope>
    <source>
        <strain evidence="10 11">DSM 27929</strain>
    </source>
</reference>
<organism evidence="10 11">
    <name type="scientific">Mongoliibacter ruber</name>
    <dbReference type="NCBI Taxonomy" id="1750599"/>
    <lineage>
        <taxon>Bacteria</taxon>
        <taxon>Pseudomonadati</taxon>
        <taxon>Bacteroidota</taxon>
        <taxon>Cytophagia</taxon>
        <taxon>Cytophagales</taxon>
        <taxon>Cyclobacteriaceae</taxon>
        <taxon>Mongoliibacter</taxon>
    </lineage>
</organism>
<protein>
    <recommendedName>
        <fullName evidence="12">Sulphur transport domain-containing protein</fullName>
    </recommendedName>
</protein>
<dbReference type="Proteomes" id="UP000238157">
    <property type="component" value="Unassembled WGS sequence"/>
</dbReference>
<keyword evidence="7 9" id="KW-0472">Membrane</keyword>
<dbReference type="PANTHER" id="PTHR30574">
    <property type="entry name" value="INNER MEMBRANE PROTEIN YEDE"/>
    <property type="match status" value="1"/>
</dbReference>
<evidence type="ECO:0000256" key="3">
    <source>
        <dbReference type="ARBA" id="ARBA00022475"/>
    </source>
</evidence>
<feature type="transmembrane region" description="Helical" evidence="9">
    <location>
        <begin position="12"/>
        <end position="31"/>
    </location>
</feature>
<feature type="transmembrane region" description="Helical" evidence="9">
    <location>
        <begin position="163"/>
        <end position="184"/>
    </location>
</feature>